<evidence type="ECO:0000259" key="2">
    <source>
        <dbReference type="SMART" id="SM00198"/>
    </source>
</evidence>
<comment type="caution">
    <text evidence="3">The sequence shown here is derived from an EMBL/GenBank/DDBJ whole genome shotgun (WGS) entry which is preliminary data.</text>
</comment>
<evidence type="ECO:0000313" key="4">
    <source>
        <dbReference type="Proteomes" id="UP001516023"/>
    </source>
</evidence>
<name>A0ABD3R0K8_9STRA</name>
<dbReference type="InterPro" id="IPR001283">
    <property type="entry name" value="CRISP-related"/>
</dbReference>
<dbReference type="Pfam" id="PF00188">
    <property type="entry name" value="CAP"/>
    <property type="match status" value="1"/>
</dbReference>
<dbReference type="SUPFAM" id="SSF55797">
    <property type="entry name" value="PR-1-like"/>
    <property type="match status" value="1"/>
</dbReference>
<evidence type="ECO:0000313" key="3">
    <source>
        <dbReference type="EMBL" id="KAL3804030.1"/>
    </source>
</evidence>
<dbReference type="Proteomes" id="UP001516023">
    <property type="component" value="Unassembled WGS sequence"/>
</dbReference>
<keyword evidence="1" id="KW-0732">Signal</keyword>
<feature type="chain" id="PRO_5044785534" description="SCP domain-containing protein" evidence="1">
    <location>
        <begin position="20"/>
        <end position="541"/>
    </location>
</feature>
<evidence type="ECO:0000256" key="1">
    <source>
        <dbReference type="SAM" id="SignalP"/>
    </source>
</evidence>
<accession>A0ABD3R0K8</accession>
<dbReference type="InterPro" id="IPR014044">
    <property type="entry name" value="CAP_dom"/>
</dbReference>
<feature type="signal peptide" evidence="1">
    <location>
        <begin position="1"/>
        <end position="19"/>
    </location>
</feature>
<dbReference type="EMBL" id="JABMIG020000010">
    <property type="protein sequence ID" value="KAL3804030.1"/>
    <property type="molecule type" value="Genomic_DNA"/>
</dbReference>
<dbReference type="PANTHER" id="PTHR10334">
    <property type="entry name" value="CYSTEINE-RICH SECRETORY PROTEIN-RELATED"/>
    <property type="match status" value="1"/>
</dbReference>
<protein>
    <recommendedName>
        <fullName evidence="2">SCP domain-containing protein</fullName>
    </recommendedName>
</protein>
<dbReference type="FunFam" id="3.40.33.10:FF:000029">
    <property type="entry name" value="Predicted protein"/>
    <property type="match status" value="1"/>
</dbReference>
<dbReference type="SMART" id="SM00198">
    <property type="entry name" value="SCP"/>
    <property type="match status" value="1"/>
</dbReference>
<dbReference type="Gene3D" id="3.40.33.10">
    <property type="entry name" value="CAP"/>
    <property type="match status" value="1"/>
</dbReference>
<sequence length="541" mass="60061">MLFNQSLLLALVPLITCRADEGRLGASVSNYESVGTGRIFASEPQPPIDRERLMREMDMTESVSMDDTRGFHSEVIPVDVGEDSVGEPKVFSEPITRRLRKIGAEKKPNKDTFRDESIPVLEPAPEGDRHLQNCDSNQKYFKIDLTTDNYGFENSWTLKKDGELVQKGPPSSSRYGDNTRYVGGFCLEEGNYVFSITDQYNDGMCSGEGSYEIYIDGALRFFSPGCDSGENWAQREHTFSISVDDTGDVSLLNEDAKISRSLSCQNVKIQITIDKYGKETSVYFKNKSTGKTVMSSVKEIGAYQTKTLQDCVSPGTYTLLLQDIDGLCCKNGKGGYKVSVDGVDVVDGGYFIKSKSHTIKIGYDWTSSMSSREKDWLSSHNSRRRTWHSNYGKKFRSLRWSSTLASAAERWSRSLLSGCSSSGITHQGGVGDGENLAKNKGAGTWGSLYPTDKIVKRWVENEAKLDYPHNAHLTQVIWYSTSYVGCGESLKSMGNSQTCRVQVCRYARPGNCNVKNGNWKAEAFKDDTGCGDPCPTEGCYV</sequence>
<proteinExistence type="predicted"/>
<feature type="domain" description="SCP" evidence="2">
    <location>
        <begin position="371"/>
        <end position="514"/>
    </location>
</feature>
<organism evidence="3 4">
    <name type="scientific">Cyclotella cryptica</name>
    <dbReference type="NCBI Taxonomy" id="29204"/>
    <lineage>
        <taxon>Eukaryota</taxon>
        <taxon>Sar</taxon>
        <taxon>Stramenopiles</taxon>
        <taxon>Ochrophyta</taxon>
        <taxon>Bacillariophyta</taxon>
        <taxon>Coscinodiscophyceae</taxon>
        <taxon>Thalassiosirophycidae</taxon>
        <taxon>Stephanodiscales</taxon>
        <taxon>Stephanodiscaceae</taxon>
        <taxon>Cyclotella</taxon>
    </lineage>
</organism>
<reference evidence="3 4" key="1">
    <citation type="journal article" date="2020" name="G3 (Bethesda)">
        <title>Improved Reference Genome for Cyclotella cryptica CCMP332, a Model for Cell Wall Morphogenesis, Salinity Adaptation, and Lipid Production in Diatoms (Bacillariophyta).</title>
        <authorList>
            <person name="Roberts W.R."/>
            <person name="Downey K.M."/>
            <person name="Ruck E.C."/>
            <person name="Traller J.C."/>
            <person name="Alverson A.J."/>
        </authorList>
    </citation>
    <scope>NUCLEOTIDE SEQUENCE [LARGE SCALE GENOMIC DNA]</scope>
    <source>
        <strain evidence="3 4">CCMP332</strain>
    </source>
</reference>
<dbReference type="InterPro" id="IPR035940">
    <property type="entry name" value="CAP_sf"/>
</dbReference>
<dbReference type="AlphaFoldDB" id="A0ABD3R0K8"/>
<keyword evidence="4" id="KW-1185">Reference proteome</keyword>
<gene>
    <name evidence="3" type="ORF">HJC23_006421</name>
</gene>